<comment type="subunit">
    <text evidence="11">Homotetramer.</text>
</comment>
<keyword evidence="11" id="KW-0460">Magnesium</keyword>
<gene>
    <name evidence="11" type="primary">ndk</name>
    <name evidence="16" type="ORF">SAMN05421781_0702</name>
</gene>
<organism evidence="16 17">
    <name type="scientific">Marinococcus luteus</name>
    <dbReference type="NCBI Taxonomy" id="1122204"/>
    <lineage>
        <taxon>Bacteria</taxon>
        <taxon>Bacillati</taxon>
        <taxon>Bacillota</taxon>
        <taxon>Bacilli</taxon>
        <taxon>Bacillales</taxon>
        <taxon>Bacillaceae</taxon>
        <taxon>Marinococcus</taxon>
    </lineage>
</organism>
<feature type="binding site" evidence="11 12">
    <location>
        <position position="104"/>
    </location>
    <ligand>
        <name>ATP</name>
        <dbReference type="ChEBI" id="CHEBI:30616"/>
    </ligand>
</feature>
<dbReference type="InterPro" id="IPR034907">
    <property type="entry name" value="NDK-like_dom"/>
</dbReference>
<evidence type="ECO:0000256" key="5">
    <source>
        <dbReference type="ARBA" id="ARBA00022741"/>
    </source>
</evidence>
<keyword evidence="8 11" id="KW-0546">Nucleotide metabolism</keyword>
<dbReference type="PROSITE" id="PS00469">
    <property type="entry name" value="NDPK"/>
    <property type="match status" value="1"/>
</dbReference>
<dbReference type="GO" id="GO:0046872">
    <property type="term" value="F:metal ion binding"/>
    <property type="evidence" value="ECO:0007669"/>
    <property type="project" value="UniProtKB-KW"/>
</dbReference>
<keyword evidence="11" id="KW-0963">Cytoplasm</keyword>
<keyword evidence="3 11" id="KW-0597">Phosphoprotein</keyword>
<comment type="catalytic activity">
    <reaction evidence="11 14">
        <text>a 2'-deoxyribonucleoside 5'-diphosphate + ATP = a 2'-deoxyribonucleoside 5'-triphosphate + ADP</text>
        <dbReference type="Rhea" id="RHEA:44640"/>
        <dbReference type="ChEBI" id="CHEBI:30616"/>
        <dbReference type="ChEBI" id="CHEBI:61560"/>
        <dbReference type="ChEBI" id="CHEBI:73316"/>
        <dbReference type="ChEBI" id="CHEBI:456216"/>
        <dbReference type="EC" id="2.7.4.6"/>
    </reaction>
</comment>
<comment type="subcellular location">
    <subcellularLocation>
        <location evidence="11">Cytoplasm</location>
    </subcellularLocation>
</comment>
<feature type="modified residue" description="Phosphothreonine" evidence="11">
    <location>
        <position position="93"/>
    </location>
</feature>
<evidence type="ECO:0000256" key="13">
    <source>
        <dbReference type="RuleBase" id="RU004011"/>
    </source>
</evidence>
<dbReference type="PANTHER" id="PTHR11349">
    <property type="entry name" value="NUCLEOSIDE DIPHOSPHATE KINASE"/>
    <property type="match status" value="1"/>
</dbReference>
<dbReference type="GO" id="GO:0005737">
    <property type="term" value="C:cytoplasm"/>
    <property type="evidence" value="ECO:0007669"/>
    <property type="project" value="UniProtKB-SubCell"/>
</dbReference>
<comment type="function">
    <text evidence="11">Major role in the synthesis of nucleoside triphosphates other than ATP. The ATP gamma phosphate is transferred to the NDP beta phosphate via a ping-pong mechanism, using a phosphorylated active-site intermediate.</text>
</comment>
<evidence type="ECO:0000256" key="3">
    <source>
        <dbReference type="ARBA" id="ARBA00022553"/>
    </source>
</evidence>
<keyword evidence="5 11" id="KW-0547">Nucleotide-binding</keyword>
<dbReference type="InterPro" id="IPR001564">
    <property type="entry name" value="Nucleoside_diP_kinase"/>
</dbReference>
<dbReference type="RefSeq" id="WP_091611207.1">
    <property type="nucleotide sequence ID" value="NZ_FNNC01000001.1"/>
</dbReference>
<dbReference type="Gene3D" id="3.30.70.141">
    <property type="entry name" value="Nucleoside diphosphate kinase-like domain"/>
    <property type="match status" value="1"/>
</dbReference>
<dbReference type="PROSITE" id="PS51374">
    <property type="entry name" value="NDPK_LIKE"/>
    <property type="match status" value="1"/>
</dbReference>
<dbReference type="GO" id="GO:0006183">
    <property type="term" value="P:GTP biosynthetic process"/>
    <property type="evidence" value="ECO:0007669"/>
    <property type="project" value="UniProtKB-UniRule"/>
</dbReference>
<keyword evidence="6 11" id="KW-0418">Kinase</keyword>
<protein>
    <recommendedName>
        <fullName evidence="11 14">Nucleoside diphosphate kinase</fullName>
        <shortName evidence="11">NDK</shortName>
        <shortName evidence="11">NDP kinase</shortName>
        <ecNumber evidence="11 14">2.7.4.6</ecNumber>
    </recommendedName>
    <alternativeName>
        <fullName evidence="11">Nucleoside-2-P kinase</fullName>
    </alternativeName>
</protein>
<evidence type="ECO:0000313" key="16">
    <source>
        <dbReference type="EMBL" id="SDW17143.1"/>
    </source>
</evidence>
<feature type="binding site" evidence="11 12">
    <location>
        <position position="87"/>
    </location>
    <ligand>
        <name>ATP</name>
        <dbReference type="ChEBI" id="CHEBI:30616"/>
    </ligand>
</feature>
<dbReference type="Proteomes" id="UP000199488">
    <property type="component" value="Unassembled WGS sequence"/>
</dbReference>
<feature type="binding site" evidence="11 12">
    <location>
        <position position="93"/>
    </location>
    <ligand>
        <name>ATP</name>
        <dbReference type="ChEBI" id="CHEBI:30616"/>
    </ligand>
</feature>
<evidence type="ECO:0000256" key="12">
    <source>
        <dbReference type="PROSITE-ProRule" id="PRU00706"/>
    </source>
</evidence>
<comment type="similarity">
    <text evidence="2 11 12 13">Belongs to the NDK family.</text>
</comment>
<comment type="catalytic activity">
    <reaction evidence="10">
        <text>dZDP + ATP = dZTP + ADP</text>
        <dbReference type="Rhea" id="RHEA:67644"/>
        <dbReference type="ChEBI" id="CHEBI:30616"/>
        <dbReference type="ChEBI" id="CHEBI:172929"/>
        <dbReference type="ChEBI" id="CHEBI:172931"/>
        <dbReference type="ChEBI" id="CHEBI:456216"/>
    </reaction>
</comment>
<evidence type="ECO:0000313" key="17">
    <source>
        <dbReference type="Proteomes" id="UP000199488"/>
    </source>
</evidence>
<dbReference type="HAMAP" id="MF_00451">
    <property type="entry name" value="NDP_kinase"/>
    <property type="match status" value="1"/>
</dbReference>
<accession>A0A1H2RCF6</accession>
<feature type="domain" description="Nucleoside diphosphate kinase-like" evidence="15">
    <location>
        <begin position="3"/>
        <end position="140"/>
    </location>
</feature>
<evidence type="ECO:0000256" key="4">
    <source>
        <dbReference type="ARBA" id="ARBA00022679"/>
    </source>
</evidence>
<comment type="function">
    <text evidence="9">(Microbial infection) Catalyzes the phosphorylation of dZDP to dZTP, when the bacterium is infected by a phage that produces the substrate for the synthesis of dZTP (2- amino-2'-deoxyadenosine 5'-triphosphate), which is then used by the phage as a DNA polymerase substrate.</text>
</comment>
<dbReference type="SMART" id="SM00562">
    <property type="entry name" value="NDK"/>
    <property type="match status" value="1"/>
</dbReference>
<dbReference type="GO" id="GO:0005524">
    <property type="term" value="F:ATP binding"/>
    <property type="evidence" value="ECO:0007669"/>
    <property type="project" value="UniProtKB-UniRule"/>
</dbReference>
<feature type="modified residue" description="Phosphoserine" evidence="11">
    <location>
        <position position="124"/>
    </location>
</feature>
<feature type="binding site" evidence="11 12">
    <location>
        <position position="11"/>
    </location>
    <ligand>
        <name>ATP</name>
        <dbReference type="ChEBI" id="CHEBI:30616"/>
    </ligand>
</feature>
<evidence type="ECO:0000256" key="10">
    <source>
        <dbReference type="ARBA" id="ARBA00047945"/>
    </source>
</evidence>
<keyword evidence="11" id="KW-0479">Metal-binding</keyword>
<keyword evidence="4 11" id="KW-0808">Transferase</keyword>
<dbReference type="FunFam" id="3.30.70.141:FF:000002">
    <property type="entry name" value="Nucleoside diphosphate kinase"/>
    <property type="match status" value="1"/>
</dbReference>
<dbReference type="GO" id="GO:0006241">
    <property type="term" value="P:CTP biosynthetic process"/>
    <property type="evidence" value="ECO:0007669"/>
    <property type="project" value="UniProtKB-UniRule"/>
</dbReference>
<dbReference type="InterPro" id="IPR036850">
    <property type="entry name" value="NDK-like_dom_sf"/>
</dbReference>
<evidence type="ECO:0000259" key="15">
    <source>
        <dbReference type="SMART" id="SM00562"/>
    </source>
</evidence>
<dbReference type="GO" id="GO:0006228">
    <property type="term" value="P:UTP biosynthetic process"/>
    <property type="evidence" value="ECO:0007669"/>
    <property type="project" value="UniProtKB-UniRule"/>
</dbReference>
<comment type="catalytic activity">
    <reaction evidence="11">
        <text>a ribonucleoside 5'-diphosphate + ATP = a ribonucleoside 5'-triphosphate + ADP</text>
        <dbReference type="Rhea" id="RHEA:18113"/>
        <dbReference type="ChEBI" id="CHEBI:30616"/>
        <dbReference type="ChEBI" id="CHEBI:57930"/>
        <dbReference type="ChEBI" id="CHEBI:61557"/>
        <dbReference type="ChEBI" id="CHEBI:456216"/>
        <dbReference type="EC" id="2.7.4.6"/>
    </reaction>
</comment>
<feature type="active site" description="Pros-phosphohistidine intermediate" evidence="11 12">
    <location>
        <position position="117"/>
    </location>
</feature>
<dbReference type="NCBIfam" id="NF001908">
    <property type="entry name" value="PRK00668.1"/>
    <property type="match status" value="1"/>
</dbReference>
<proteinExistence type="inferred from homology"/>
<reference evidence="16 17" key="1">
    <citation type="submission" date="2016-10" db="EMBL/GenBank/DDBJ databases">
        <authorList>
            <person name="de Groot N.N."/>
        </authorList>
    </citation>
    <scope>NUCLEOTIDE SEQUENCE [LARGE SCALE GENOMIC DNA]</scope>
    <source>
        <strain evidence="16 17">DSM 23126</strain>
    </source>
</reference>
<dbReference type="GO" id="GO:0004550">
    <property type="term" value="F:nucleoside diphosphate kinase activity"/>
    <property type="evidence" value="ECO:0007669"/>
    <property type="project" value="UniProtKB-UniRule"/>
</dbReference>
<evidence type="ECO:0000256" key="11">
    <source>
        <dbReference type="HAMAP-Rule" id="MF_00451"/>
    </source>
</evidence>
<evidence type="ECO:0000256" key="7">
    <source>
        <dbReference type="ARBA" id="ARBA00022840"/>
    </source>
</evidence>
<dbReference type="InterPro" id="IPR023005">
    <property type="entry name" value="Nucleoside_diP_kinase_AS"/>
</dbReference>
<dbReference type="AlphaFoldDB" id="A0A1H2RCF6"/>
<evidence type="ECO:0000256" key="1">
    <source>
        <dbReference type="ARBA" id="ARBA00001946"/>
    </source>
</evidence>
<evidence type="ECO:0000256" key="6">
    <source>
        <dbReference type="ARBA" id="ARBA00022777"/>
    </source>
</evidence>
<dbReference type="CDD" id="cd04413">
    <property type="entry name" value="NDPk_I"/>
    <property type="match status" value="1"/>
</dbReference>
<feature type="binding site" evidence="11 12">
    <location>
        <position position="114"/>
    </location>
    <ligand>
        <name>ATP</name>
        <dbReference type="ChEBI" id="CHEBI:30616"/>
    </ligand>
</feature>
<dbReference type="EMBL" id="FNNC01000001">
    <property type="protein sequence ID" value="SDW17143.1"/>
    <property type="molecule type" value="Genomic_DNA"/>
</dbReference>
<evidence type="ECO:0000256" key="9">
    <source>
        <dbReference type="ARBA" id="ARBA00024802"/>
    </source>
</evidence>
<dbReference type="EC" id="2.7.4.6" evidence="11 14"/>
<evidence type="ECO:0000256" key="14">
    <source>
        <dbReference type="RuleBase" id="RU004013"/>
    </source>
</evidence>
<dbReference type="Pfam" id="PF00334">
    <property type="entry name" value="NDK"/>
    <property type="match status" value="1"/>
</dbReference>
<dbReference type="PRINTS" id="PR01243">
    <property type="entry name" value="NUCDPKINASE"/>
</dbReference>
<keyword evidence="17" id="KW-1185">Reference proteome</keyword>
<comment type="cofactor">
    <cofactor evidence="1 11">
        <name>Mg(2+)</name>
        <dbReference type="ChEBI" id="CHEBI:18420"/>
    </cofactor>
</comment>
<keyword evidence="7 11" id="KW-0067">ATP-binding</keyword>
<evidence type="ECO:0000256" key="2">
    <source>
        <dbReference type="ARBA" id="ARBA00008142"/>
    </source>
</evidence>
<sequence>MTSERTFVMVKPDGVQRGLVGRIVQRFEEKGLKIAAGKFMHISPELAQKHYEEHQEKPFFNDLVGFITSGPVFAVVLEGQDAIHISRLLIGKTDPKEAPAGTIRGDYGHVKEKNVIHGSDSLESADREIGLFFKPEEVLEYERSIDAWL</sequence>
<dbReference type="SUPFAM" id="SSF54919">
    <property type="entry name" value="Nucleoside diphosphate kinase, NDK"/>
    <property type="match status" value="1"/>
</dbReference>
<evidence type="ECO:0000256" key="8">
    <source>
        <dbReference type="ARBA" id="ARBA00023080"/>
    </source>
</evidence>
<dbReference type="OrthoDB" id="9801161at2"/>
<name>A0A1H2RCF6_9BACI</name>
<dbReference type="STRING" id="1122204.SAMN05421781_0702"/>
<feature type="binding site" evidence="11 12">
    <location>
        <position position="59"/>
    </location>
    <ligand>
        <name>ATP</name>
        <dbReference type="ChEBI" id="CHEBI:30616"/>
    </ligand>
</feature>